<dbReference type="AlphaFoldDB" id="A0A538S786"/>
<dbReference type="EMBL" id="VBOR01000123">
    <property type="protein sequence ID" value="TMQ47186.1"/>
    <property type="molecule type" value="Genomic_DNA"/>
</dbReference>
<gene>
    <name evidence="2" type="ORF">E6K71_10695</name>
</gene>
<evidence type="ECO:0000313" key="2">
    <source>
        <dbReference type="EMBL" id="TMQ47186.1"/>
    </source>
</evidence>
<organism evidence="2 3">
    <name type="scientific">Eiseniibacteriota bacterium</name>
    <dbReference type="NCBI Taxonomy" id="2212470"/>
    <lineage>
        <taxon>Bacteria</taxon>
        <taxon>Candidatus Eiseniibacteriota</taxon>
    </lineage>
</organism>
<feature type="region of interest" description="Disordered" evidence="1">
    <location>
        <begin position="195"/>
        <end position="241"/>
    </location>
</feature>
<proteinExistence type="predicted"/>
<dbReference type="Proteomes" id="UP000316292">
    <property type="component" value="Unassembled WGS sequence"/>
</dbReference>
<feature type="compositionally biased region" description="Pro residues" evidence="1">
    <location>
        <begin position="231"/>
        <end position="241"/>
    </location>
</feature>
<accession>A0A538S786</accession>
<reference evidence="2 3" key="1">
    <citation type="journal article" date="2019" name="Nat. Microbiol.">
        <title>Mediterranean grassland soil C-N compound turnover is dependent on rainfall and depth, and is mediated by genomically divergent microorganisms.</title>
        <authorList>
            <person name="Diamond S."/>
            <person name="Andeer P.F."/>
            <person name="Li Z."/>
            <person name="Crits-Christoph A."/>
            <person name="Burstein D."/>
            <person name="Anantharaman K."/>
            <person name="Lane K.R."/>
            <person name="Thomas B.C."/>
            <person name="Pan C."/>
            <person name="Northen T.R."/>
            <person name="Banfield J.F."/>
        </authorList>
    </citation>
    <scope>NUCLEOTIDE SEQUENCE [LARGE SCALE GENOMIC DNA]</scope>
    <source>
        <strain evidence="2">WS_1</strain>
    </source>
</reference>
<evidence type="ECO:0000313" key="3">
    <source>
        <dbReference type="Proteomes" id="UP000316292"/>
    </source>
</evidence>
<name>A0A538S786_UNCEI</name>
<evidence type="ECO:0000256" key="1">
    <source>
        <dbReference type="SAM" id="MobiDB-lite"/>
    </source>
</evidence>
<comment type="caution">
    <text evidence="2">The sequence shown here is derived from an EMBL/GenBank/DDBJ whole genome shotgun (WGS) entry which is preliminary data.</text>
</comment>
<protein>
    <submittedName>
        <fullName evidence="2">Uncharacterized protein</fullName>
    </submittedName>
</protein>
<sequence length="241" mass="25805">MRFGTGIHPRQWHRGAWLTAFLLAALGLLLTHRPTGGLAYAMELAAAEEGKGSATAGDSATAAPARHAGTDGYVSEIVDSSYTVGPAEFFALDLPTNKGGAKAVHLFGTVSTHGRKDIIVRLFRASDYDLWLKQKSGKKPQPLWTSPRSSNLTLDQDLPAGTPIVLLLDNGYSIRTAKKVSCQLQLRYERNPTETFDTEGVKKVAGSNGDKTGAPEDNLPAPRSNTDDEMPPPPPPPPSGY</sequence>